<protein>
    <recommendedName>
        <fullName evidence="4">DUF5320 domain-containing protein</fullName>
    </recommendedName>
</protein>
<dbReference type="InterPro" id="IPR035205">
    <property type="entry name" value="DUF5320"/>
</dbReference>
<evidence type="ECO:0000313" key="2">
    <source>
        <dbReference type="EMBL" id="GAK49985.1"/>
    </source>
</evidence>
<evidence type="ECO:0008006" key="4">
    <source>
        <dbReference type="Google" id="ProtNLM"/>
    </source>
</evidence>
<proteinExistence type="predicted"/>
<dbReference type="AlphaFoldDB" id="A0A0S6VX03"/>
<accession>A0A0S6VX03</accession>
<evidence type="ECO:0000313" key="3">
    <source>
        <dbReference type="Proteomes" id="UP000030700"/>
    </source>
</evidence>
<dbReference type="HOGENOM" id="CLU_136587_0_0_0"/>
<name>A0A0S6VX03_9BACT</name>
<dbReference type="Proteomes" id="UP000030700">
    <property type="component" value="Unassembled WGS sequence"/>
</dbReference>
<reference evidence="2" key="1">
    <citation type="journal article" date="2015" name="PeerJ">
        <title>First genomic representation of candidate bacterial phylum KSB3 points to enhanced environmental sensing as a trigger of wastewater bulking.</title>
        <authorList>
            <person name="Sekiguchi Y."/>
            <person name="Ohashi A."/>
            <person name="Parks D.H."/>
            <person name="Yamauchi T."/>
            <person name="Tyson G.W."/>
            <person name="Hugenholtz P."/>
        </authorList>
    </citation>
    <scope>NUCLEOTIDE SEQUENCE [LARGE SCALE GENOMIC DNA]</scope>
</reference>
<dbReference type="Pfam" id="PF17253">
    <property type="entry name" value="DUF5320"/>
    <property type="match status" value="1"/>
</dbReference>
<feature type="compositionally biased region" description="Gly residues" evidence="1">
    <location>
        <begin position="8"/>
        <end position="21"/>
    </location>
</feature>
<gene>
    <name evidence="2" type="ORF">U14_01210</name>
</gene>
<evidence type="ECO:0000256" key="1">
    <source>
        <dbReference type="SAM" id="MobiDB-lite"/>
    </source>
</evidence>
<dbReference type="EMBL" id="DF820455">
    <property type="protein sequence ID" value="GAK49985.1"/>
    <property type="molecule type" value="Genomic_DNA"/>
</dbReference>
<keyword evidence="3" id="KW-1185">Reference proteome</keyword>
<sequence length="111" mass="11945">MPAFNGTGPQGYGPKTGGGFGRCAQDASQTPYYGVGRGGLPRGGGQGFAFGGRGGRRARPRRMWGETPVNTLASAVDPQQEQEWLRRQAESLQEQLRHIDARLAELSRSAE</sequence>
<dbReference type="STRING" id="1499966.U14_01210"/>
<feature type="region of interest" description="Disordered" evidence="1">
    <location>
        <begin position="1"/>
        <end position="68"/>
    </location>
</feature>
<feature type="compositionally biased region" description="Gly residues" evidence="1">
    <location>
        <begin position="35"/>
        <end position="53"/>
    </location>
</feature>
<organism evidence="2">
    <name type="scientific">Candidatus Moduliflexus flocculans</name>
    <dbReference type="NCBI Taxonomy" id="1499966"/>
    <lineage>
        <taxon>Bacteria</taxon>
        <taxon>Candidatus Moduliflexota</taxon>
        <taxon>Candidatus Moduliflexia</taxon>
        <taxon>Candidatus Moduliflexales</taxon>
        <taxon>Candidatus Moduliflexaceae</taxon>
    </lineage>
</organism>